<feature type="region of interest" description="Disordered" evidence="4">
    <location>
        <begin position="324"/>
        <end position="346"/>
    </location>
</feature>
<feature type="domain" description="CBS" evidence="5">
    <location>
        <begin position="224"/>
        <end position="287"/>
    </location>
</feature>
<evidence type="ECO:0000256" key="1">
    <source>
        <dbReference type="ARBA" id="ARBA00022737"/>
    </source>
</evidence>
<dbReference type="EMBL" id="SGPK01000348">
    <property type="protein sequence ID" value="THH04396.1"/>
    <property type="molecule type" value="Genomic_DNA"/>
</dbReference>
<name>A0A4S4KZJ9_9AGAM</name>
<keyword evidence="2 3" id="KW-0129">CBS domain</keyword>
<accession>A0A4S4KZJ9</accession>
<dbReference type="OrthoDB" id="449052at2759"/>
<dbReference type="SUPFAM" id="SSF54631">
    <property type="entry name" value="CBS-domain pair"/>
    <property type="match status" value="1"/>
</dbReference>
<dbReference type="SMART" id="SM00116">
    <property type="entry name" value="CBS"/>
    <property type="match status" value="1"/>
</dbReference>
<evidence type="ECO:0000256" key="2">
    <source>
        <dbReference type="ARBA" id="ARBA00023122"/>
    </source>
</evidence>
<dbReference type="InterPro" id="IPR046342">
    <property type="entry name" value="CBS_dom_sf"/>
</dbReference>
<protein>
    <recommendedName>
        <fullName evidence="5">CBS domain-containing protein</fullName>
    </recommendedName>
</protein>
<keyword evidence="7" id="KW-1185">Reference proteome</keyword>
<evidence type="ECO:0000313" key="6">
    <source>
        <dbReference type="EMBL" id="THH04396.1"/>
    </source>
</evidence>
<dbReference type="PANTHER" id="PTHR13780:SF36">
    <property type="entry name" value="CBS DOMAIN-CONTAINING PROTEIN"/>
    <property type="match status" value="1"/>
</dbReference>
<evidence type="ECO:0000259" key="5">
    <source>
        <dbReference type="PROSITE" id="PS51371"/>
    </source>
</evidence>
<evidence type="ECO:0000256" key="3">
    <source>
        <dbReference type="PROSITE-ProRule" id="PRU00703"/>
    </source>
</evidence>
<organism evidence="6 7">
    <name type="scientific">Phellinidium pouzarii</name>
    <dbReference type="NCBI Taxonomy" id="167371"/>
    <lineage>
        <taxon>Eukaryota</taxon>
        <taxon>Fungi</taxon>
        <taxon>Dikarya</taxon>
        <taxon>Basidiomycota</taxon>
        <taxon>Agaricomycotina</taxon>
        <taxon>Agaricomycetes</taxon>
        <taxon>Hymenochaetales</taxon>
        <taxon>Hymenochaetaceae</taxon>
        <taxon>Phellinidium</taxon>
    </lineage>
</organism>
<sequence length="400" mass="42513">MELASRSPYIAAVSLSTTGRDSPVVFAPNSESEAWLRDWRLSKAKDLIDAKVVIIGADTAVEDACDALLSDDIACIAIKAPSSSTGEVPYLGLFDFADVNAFLTLAATQHTLSPEDLRANPRVEQIVNAAKAGKVPVRLIYLESLQQGPTEVHLSTYKYTLANVAHPEVLIRPSSSTMGNSEYLGYVSDRALLAYFHKHAQASAPLARFLANPLHSLALPSLSLRAAVVCCSAGAPLHEAMALMSAQGVSSVAVVEDSANSAALSLLSAVSVTDVGKIVLPSQSKQVLQMPLQQFIAQIKHNGSYNQRPRHAANAHRVFITEDLHSHGSSPSATSAPPLVPGPGHTATTGVQLRGVVSIVDVLALFARLANLSDVDPTRMQRHRRASSARSLSPEVVSNR</sequence>
<feature type="region of interest" description="Disordered" evidence="4">
    <location>
        <begin position="378"/>
        <end position="400"/>
    </location>
</feature>
<dbReference type="PROSITE" id="PS51371">
    <property type="entry name" value="CBS"/>
    <property type="match status" value="1"/>
</dbReference>
<gene>
    <name evidence="6" type="ORF">EW145_g5555</name>
</gene>
<dbReference type="InterPro" id="IPR000644">
    <property type="entry name" value="CBS_dom"/>
</dbReference>
<dbReference type="GO" id="GO:0004865">
    <property type="term" value="F:protein serine/threonine phosphatase inhibitor activity"/>
    <property type="evidence" value="ECO:0007669"/>
    <property type="project" value="TreeGrafter"/>
</dbReference>
<proteinExistence type="predicted"/>
<evidence type="ECO:0000313" key="7">
    <source>
        <dbReference type="Proteomes" id="UP000308199"/>
    </source>
</evidence>
<reference evidence="6 7" key="1">
    <citation type="submission" date="2019-02" db="EMBL/GenBank/DDBJ databases">
        <title>Genome sequencing of the rare red list fungi Phellinidium pouzarii.</title>
        <authorList>
            <person name="Buettner E."/>
            <person name="Kellner H."/>
        </authorList>
    </citation>
    <scope>NUCLEOTIDE SEQUENCE [LARGE SCALE GENOMIC DNA]</scope>
    <source>
        <strain evidence="6 7">DSM 108285</strain>
    </source>
</reference>
<dbReference type="Proteomes" id="UP000308199">
    <property type="component" value="Unassembled WGS sequence"/>
</dbReference>
<dbReference type="Gene3D" id="3.10.580.10">
    <property type="entry name" value="CBS-domain"/>
    <property type="match status" value="1"/>
</dbReference>
<dbReference type="PANTHER" id="PTHR13780">
    <property type="entry name" value="AMP-ACTIVATED PROTEIN KINASE, GAMMA REGULATORY SUBUNIT"/>
    <property type="match status" value="1"/>
</dbReference>
<evidence type="ECO:0000256" key="4">
    <source>
        <dbReference type="SAM" id="MobiDB-lite"/>
    </source>
</evidence>
<dbReference type="InterPro" id="IPR050511">
    <property type="entry name" value="AMPK_gamma/SDS23_families"/>
</dbReference>
<keyword evidence="1" id="KW-0677">Repeat</keyword>
<dbReference type="Pfam" id="PF00571">
    <property type="entry name" value="CBS"/>
    <property type="match status" value="1"/>
</dbReference>
<dbReference type="GO" id="GO:0042149">
    <property type="term" value="P:cellular response to glucose starvation"/>
    <property type="evidence" value="ECO:0007669"/>
    <property type="project" value="TreeGrafter"/>
</dbReference>
<dbReference type="AlphaFoldDB" id="A0A4S4KZJ9"/>
<comment type="caution">
    <text evidence="6">The sequence shown here is derived from an EMBL/GenBank/DDBJ whole genome shotgun (WGS) entry which is preliminary data.</text>
</comment>